<gene>
    <name evidence="6" type="ORF">ACFPYJ_14890</name>
</gene>
<keyword evidence="4 5" id="KW-0472">Membrane</keyword>
<evidence type="ECO:0000256" key="5">
    <source>
        <dbReference type="SAM" id="Phobius"/>
    </source>
</evidence>
<reference evidence="7" key="1">
    <citation type="journal article" date="2019" name="Int. J. Syst. Evol. Microbiol.">
        <title>The Global Catalogue of Microorganisms (GCM) 10K type strain sequencing project: providing services to taxonomists for standard genome sequencing and annotation.</title>
        <authorList>
            <consortium name="The Broad Institute Genomics Platform"/>
            <consortium name="The Broad Institute Genome Sequencing Center for Infectious Disease"/>
            <person name="Wu L."/>
            <person name="Ma J."/>
        </authorList>
    </citation>
    <scope>NUCLEOTIDE SEQUENCE [LARGE SCALE GENOMIC DNA]</scope>
    <source>
        <strain evidence="7">CGMCC 1.3240</strain>
    </source>
</reference>
<evidence type="ECO:0000256" key="3">
    <source>
        <dbReference type="ARBA" id="ARBA00022989"/>
    </source>
</evidence>
<evidence type="ECO:0000256" key="4">
    <source>
        <dbReference type="ARBA" id="ARBA00023136"/>
    </source>
</evidence>
<dbReference type="InterPro" id="IPR032808">
    <property type="entry name" value="DoxX"/>
</dbReference>
<evidence type="ECO:0000256" key="2">
    <source>
        <dbReference type="ARBA" id="ARBA00022692"/>
    </source>
</evidence>
<keyword evidence="2 5" id="KW-0812">Transmembrane</keyword>
<protein>
    <submittedName>
        <fullName evidence="6">DoxX family protein</fullName>
    </submittedName>
</protein>
<name>A0ABW0VWX8_9BACL</name>
<keyword evidence="7" id="KW-1185">Reference proteome</keyword>
<feature type="transmembrane region" description="Helical" evidence="5">
    <location>
        <begin position="70"/>
        <end position="89"/>
    </location>
</feature>
<comment type="caution">
    <text evidence="6">The sequence shown here is derived from an EMBL/GenBank/DDBJ whole genome shotgun (WGS) entry which is preliminary data.</text>
</comment>
<evidence type="ECO:0000313" key="6">
    <source>
        <dbReference type="EMBL" id="MFC5650391.1"/>
    </source>
</evidence>
<dbReference type="RefSeq" id="WP_379188944.1">
    <property type="nucleotide sequence ID" value="NZ_JBHSOW010000049.1"/>
</dbReference>
<comment type="subcellular location">
    <subcellularLocation>
        <location evidence="1">Membrane</location>
        <topology evidence="1">Multi-pass membrane protein</topology>
    </subcellularLocation>
</comment>
<sequence>MNIIFVILQSFLLVSMAFGGGSKLAGAKNFVEMFESIKLPQWFRVVTGLVQLAGAAGLVIGYWNPAAAVWAGIWIGITMLVACLSHFRYYSKNVGEPTMQGSFSFPKRRRQHFAKAGFCTYVYIPMT</sequence>
<dbReference type="Proteomes" id="UP001596047">
    <property type="component" value="Unassembled WGS sequence"/>
</dbReference>
<evidence type="ECO:0000313" key="7">
    <source>
        <dbReference type="Proteomes" id="UP001596047"/>
    </source>
</evidence>
<dbReference type="Pfam" id="PF13564">
    <property type="entry name" value="DoxX_2"/>
    <property type="match status" value="1"/>
</dbReference>
<feature type="transmembrane region" description="Helical" evidence="5">
    <location>
        <begin position="43"/>
        <end position="63"/>
    </location>
</feature>
<proteinExistence type="predicted"/>
<keyword evidence="3 5" id="KW-1133">Transmembrane helix</keyword>
<organism evidence="6 7">
    <name type="scientific">Paenibacillus solisilvae</name>
    <dbReference type="NCBI Taxonomy" id="2486751"/>
    <lineage>
        <taxon>Bacteria</taxon>
        <taxon>Bacillati</taxon>
        <taxon>Bacillota</taxon>
        <taxon>Bacilli</taxon>
        <taxon>Bacillales</taxon>
        <taxon>Paenibacillaceae</taxon>
        <taxon>Paenibacillus</taxon>
    </lineage>
</organism>
<dbReference type="EMBL" id="JBHSOW010000049">
    <property type="protein sequence ID" value="MFC5650391.1"/>
    <property type="molecule type" value="Genomic_DNA"/>
</dbReference>
<evidence type="ECO:0000256" key="1">
    <source>
        <dbReference type="ARBA" id="ARBA00004141"/>
    </source>
</evidence>
<accession>A0ABW0VWX8</accession>